<accession>A0A1V5ZJY8</accession>
<proteinExistence type="predicted"/>
<dbReference type="EMBL" id="MWDB01000047">
    <property type="protein sequence ID" value="OQB40358.1"/>
    <property type="molecule type" value="Genomic_DNA"/>
</dbReference>
<sequence length="69" mass="8246">MSKPCFSCKYKKCVSQKQFCARTLHKEKNIMVPCNIERSSFDLKRKIYMVFYGFKHEPCGVDGKFWKKI</sequence>
<dbReference type="AlphaFoldDB" id="A0A1V5ZJY8"/>
<name>A0A1V5ZJY8_9BACT</name>
<comment type="caution">
    <text evidence="1">The sequence shown here is derived from an EMBL/GenBank/DDBJ whole genome shotgun (WGS) entry which is preliminary data.</text>
</comment>
<evidence type="ECO:0000313" key="1">
    <source>
        <dbReference type="EMBL" id="OQB40358.1"/>
    </source>
</evidence>
<protein>
    <submittedName>
        <fullName evidence="1">Uncharacterized protein</fullName>
    </submittedName>
</protein>
<dbReference type="Proteomes" id="UP000485621">
    <property type="component" value="Unassembled WGS sequence"/>
</dbReference>
<reference evidence="1" key="1">
    <citation type="submission" date="2017-02" db="EMBL/GenBank/DDBJ databases">
        <title>Delving into the versatile metabolic prowess of the omnipresent phylum Bacteroidetes.</title>
        <authorList>
            <person name="Nobu M.K."/>
            <person name="Mei R."/>
            <person name="Narihiro T."/>
            <person name="Kuroda K."/>
            <person name="Liu W.-T."/>
        </authorList>
    </citation>
    <scope>NUCLEOTIDE SEQUENCE</scope>
    <source>
        <strain evidence="1">ADurb.Bin160</strain>
    </source>
</reference>
<organism evidence="1">
    <name type="scientific">candidate division CPR1 bacterium ADurb.Bin160</name>
    <dbReference type="NCBI Taxonomy" id="1852826"/>
    <lineage>
        <taxon>Bacteria</taxon>
        <taxon>candidate division CPR1</taxon>
    </lineage>
</organism>
<gene>
    <name evidence="1" type="ORF">BWY04_01365</name>
</gene>